<proteinExistence type="predicted"/>
<feature type="compositionally biased region" description="Low complexity" evidence="2">
    <location>
        <begin position="50"/>
        <end position="84"/>
    </location>
</feature>
<feature type="compositionally biased region" description="Polar residues" evidence="2">
    <location>
        <begin position="85"/>
        <end position="100"/>
    </location>
</feature>
<gene>
    <name evidence="4" type="ORF">CSSPTR1EN2_LOCUS4794</name>
</gene>
<dbReference type="PANTHER" id="PTHR46824:SF2">
    <property type="entry name" value="CALCIUM-BINDING PROTEIN CML48-RELATED"/>
    <property type="match status" value="1"/>
</dbReference>
<feature type="domain" description="EF-hand" evidence="3">
    <location>
        <begin position="175"/>
        <end position="210"/>
    </location>
</feature>
<sequence length="279" mass="30876">MASYGKPTAPAYNQGQSWQQQQTPSYAAQSGSSYYGQSTPPSPYGQQHTQYGQAPSSAYSSYGQQPSAYSSYGQQPSGYSSYGQTTYPPYGQTSYGQVPSSRARFPPGTEPEIVSVFEMADTDGSGTIDAKELARVLSVYSPFSPRTVRLMLHIYADNSYNTTSIGPVGFVPLWRAIKQWQIVFERFDTDRSGTIELNELREALRSLGFNIPSQVLQILVSTYDTTGRGRSIEYDNFIECGLIVKGLSEKFKEKDINLQGSATLDYETFMLMVLPFIVA</sequence>
<dbReference type="InterPro" id="IPR011992">
    <property type="entry name" value="EF-hand-dom_pair"/>
</dbReference>
<dbReference type="PANTHER" id="PTHR46824">
    <property type="entry name" value="CALCIUM-BINDING PROTEIN CML48-RELATED"/>
    <property type="match status" value="1"/>
</dbReference>
<protein>
    <recommendedName>
        <fullName evidence="3">EF-hand domain-containing protein</fullName>
    </recommendedName>
</protein>
<evidence type="ECO:0000259" key="3">
    <source>
        <dbReference type="PROSITE" id="PS50222"/>
    </source>
</evidence>
<dbReference type="Pfam" id="PF13202">
    <property type="entry name" value="EF-hand_5"/>
    <property type="match status" value="1"/>
</dbReference>
<keyword evidence="5" id="KW-1185">Reference proteome</keyword>
<feature type="compositionally biased region" description="Low complexity" evidence="2">
    <location>
        <begin position="14"/>
        <end position="39"/>
    </location>
</feature>
<dbReference type="PROSITE" id="PS50222">
    <property type="entry name" value="EF_HAND_2"/>
    <property type="match status" value="2"/>
</dbReference>
<dbReference type="InterPro" id="IPR018247">
    <property type="entry name" value="EF_Hand_1_Ca_BS"/>
</dbReference>
<dbReference type="Proteomes" id="UP001497512">
    <property type="component" value="Chromosome 12"/>
</dbReference>
<feature type="region of interest" description="Disordered" evidence="2">
    <location>
        <begin position="1"/>
        <end position="109"/>
    </location>
</feature>
<organism evidence="4 5">
    <name type="scientific">Sphagnum troendelagicum</name>
    <dbReference type="NCBI Taxonomy" id="128251"/>
    <lineage>
        <taxon>Eukaryota</taxon>
        <taxon>Viridiplantae</taxon>
        <taxon>Streptophyta</taxon>
        <taxon>Embryophyta</taxon>
        <taxon>Bryophyta</taxon>
        <taxon>Sphagnophytina</taxon>
        <taxon>Sphagnopsida</taxon>
        <taxon>Sphagnales</taxon>
        <taxon>Sphagnaceae</taxon>
        <taxon>Sphagnum</taxon>
    </lineage>
</organism>
<dbReference type="InterPro" id="IPR044590">
    <property type="entry name" value="CML48/49/50"/>
</dbReference>
<dbReference type="EMBL" id="OZ019904">
    <property type="protein sequence ID" value="CAK9199153.1"/>
    <property type="molecule type" value="Genomic_DNA"/>
</dbReference>
<name>A0ABP0TKT1_9BRYO</name>
<dbReference type="Gene3D" id="1.10.238.10">
    <property type="entry name" value="EF-hand"/>
    <property type="match status" value="2"/>
</dbReference>
<accession>A0ABP0TKT1</accession>
<keyword evidence="1" id="KW-0106">Calcium</keyword>
<evidence type="ECO:0000313" key="5">
    <source>
        <dbReference type="Proteomes" id="UP001497512"/>
    </source>
</evidence>
<dbReference type="SUPFAM" id="SSF47473">
    <property type="entry name" value="EF-hand"/>
    <property type="match status" value="1"/>
</dbReference>
<evidence type="ECO:0000256" key="2">
    <source>
        <dbReference type="SAM" id="MobiDB-lite"/>
    </source>
</evidence>
<dbReference type="PROSITE" id="PS00018">
    <property type="entry name" value="EF_HAND_1"/>
    <property type="match status" value="2"/>
</dbReference>
<dbReference type="SMART" id="SM00054">
    <property type="entry name" value="EFh"/>
    <property type="match status" value="2"/>
</dbReference>
<dbReference type="InterPro" id="IPR002048">
    <property type="entry name" value="EF_hand_dom"/>
</dbReference>
<dbReference type="CDD" id="cd16180">
    <property type="entry name" value="EFh_PEF_Group_I"/>
    <property type="match status" value="1"/>
</dbReference>
<dbReference type="Pfam" id="PF13499">
    <property type="entry name" value="EF-hand_7"/>
    <property type="match status" value="1"/>
</dbReference>
<evidence type="ECO:0000256" key="1">
    <source>
        <dbReference type="ARBA" id="ARBA00022837"/>
    </source>
</evidence>
<reference evidence="4" key="1">
    <citation type="submission" date="2024-02" db="EMBL/GenBank/DDBJ databases">
        <authorList>
            <consortium name="ELIXIR-Norway"/>
            <consortium name="Elixir Norway"/>
        </authorList>
    </citation>
    <scope>NUCLEOTIDE SEQUENCE</scope>
</reference>
<feature type="domain" description="EF-hand" evidence="3">
    <location>
        <begin position="108"/>
        <end position="143"/>
    </location>
</feature>
<evidence type="ECO:0000313" key="4">
    <source>
        <dbReference type="EMBL" id="CAK9199153.1"/>
    </source>
</evidence>